<keyword evidence="1" id="KW-0697">Rotamase</keyword>
<evidence type="ECO:0000313" key="4">
    <source>
        <dbReference type="Proteomes" id="UP001190700"/>
    </source>
</evidence>
<dbReference type="SUPFAM" id="SSF54534">
    <property type="entry name" value="FKBP-like"/>
    <property type="match status" value="1"/>
</dbReference>
<accession>A0AAE0GGH7</accession>
<comment type="caution">
    <text evidence="3">The sequence shown here is derived from an EMBL/GenBank/DDBJ whole genome shotgun (WGS) entry which is preliminary data.</text>
</comment>
<comment type="catalytic activity">
    <reaction evidence="1">
        <text>[protein]-peptidylproline (omega=180) = [protein]-peptidylproline (omega=0)</text>
        <dbReference type="Rhea" id="RHEA:16237"/>
        <dbReference type="Rhea" id="RHEA-COMP:10747"/>
        <dbReference type="Rhea" id="RHEA-COMP:10748"/>
        <dbReference type="ChEBI" id="CHEBI:83833"/>
        <dbReference type="ChEBI" id="CHEBI:83834"/>
        <dbReference type="EC" id="5.2.1.8"/>
    </reaction>
</comment>
<gene>
    <name evidence="3" type="ORF">CYMTET_14190</name>
</gene>
<dbReference type="Gene3D" id="3.10.50.40">
    <property type="match status" value="1"/>
</dbReference>
<dbReference type="Proteomes" id="UP001190700">
    <property type="component" value="Unassembled WGS sequence"/>
</dbReference>
<dbReference type="EC" id="5.2.1.8" evidence="1"/>
<sequence>MHLFAVYPASGRPIKLLLRLLLFCDLRTIRFETSFLQLDGCIFILYFVVCSSDGSALVGTSSVTERPAKAVRNGAVLEIDPVEPFELEDFTTEAGWEELDSGLLYKVVKKGEGDRDKGIFDKVDHFQPFPFVTVQYTAWTPDGRGFASSYAQRRPWTYQVGVRQEVQDEDGAVMSMVVGERRQFVVPFEIAFKRKLFGELAPQNQEALLIEVELLGLQPY</sequence>
<evidence type="ECO:0000259" key="2">
    <source>
        <dbReference type="PROSITE" id="PS50059"/>
    </source>
</evidence>
<dbReference type="AlphaFoldDB" id="A0AAE0GGH7"/>
<keyword evidence="1" id="KW-0413">Isomerase</keyword>
<protein>
    <recommendedName>
        <fullName evidence="1">peptidylprolyl isomerase</fullName>
        <ecNumber evidence="1">5.2.1.8</ecNumber>
    </recommendedName>
</protein>
<dbReference type="PROSITE" id="PS50059">
    <property type="entry name" value="FKBP_PPIASE"/>
    <property type="match status" value="1"/>
</dbReference>
<feature type="domain" description="PPIase FKBP-type" evidence="2">
    <location>
        <begin position="129"/>
        <end position="218"/>
    </location>
</feature>
<organism evidence="3 4">
    <name type="scientific">Cymbomonas tetramitiformis</name>
    <dbReference type="NCBI Taxonomy" id="36881"/>
    <lineage>
        <taxon>Eukaryota</taxon>
        <taxon>Viridiplantae</taxon>
        <taxon>Chlorophyta</taxon>
        <taxon>Pyramimonadophyceae</taxon>
        <taxon>Pyramimonadales</taxon>
        <taxon>Pyramimonadaceae</taxon>
        <taxon>Cymbomonas</taxon>
    </lineage>
</organism>
<name>A0AAE0GGH7_9CHLO</name>
<dbReference type="InterPro" id="IPR001179">
    <property type="entry name" value="PPIase_FKBP_dom"/>
</dbReference>
<dbReference type="Pfam" id="PF00254">
    <property type="entry name" value="FKBP_C"/>
    <property type="match status" value="1"/>
</dbReference>
<dbReference type="GO" id="GO:0003755">
    <property type="term" value="F:peptidyl-prolyl cis-trans isomerase activity"/>
    <property type="evidence" value="ECO:0007669"/>
    <property type="project" value="UniProtKB-KW"/>
</dbReference>
<dbReference type="EMBL" id="LGRX02005870">
    <property type="protein sequence ID" value="KAK3277825.1"/>
    <property type="molecule type" value="Genomic_DNA"/>
</dbReference>
<evidence type="ECO:0000313" key="3">
    <source>
        <dbReference type="EMBL" id="KAK3277825.1"/>
    </source>
</evidence>
<proteinExistence type="predicted"/>
<evidence type="ECO:0000256" key="1">
    <source>
        <dbReference type="PROSITE-ProRule" id="PRU00277"/>
    </source>
</evidence>
<dbReference type="InterPro" id="IPR046357">
    <property type="entry name" value="PPIase_dom_sf"/>
</dbReference>
<keyword evidence="4" id="KW-1185">Reference proteome</keyword>
<reference evidence="3 4" key="1">
    <citation type="journal article" date="2015" name="Genome Biol. Evol.">
        <title>Comparative Genomics of a Bacterivorous Green Alga Reveals Evolutionary Causalities and Consequences of Phago-Mixotrophic Mode of Nutrition.</title>
        <authorList>
            <person name="Burns J.A."/>
            <person name="Paasch A."/>
            <person name="Narechania A."/>
            <person name="Kim E."/>
        </authorList>
    </citation>
    <scope>NUCLEOTIDE SEQUENCE [LARGE SCALE GENOMIC DNA]</scope>
    <source>
        <strain evidence="3 4">PLY_AMNH</strain>
    </source>
</reference>